<dbReference type="EMBL" id="KN459274">
    <property type="protein sequence ID" value="KHG30685.1"/>
    <property type="molecule type" value="Genomic_DNA"/>
</dbReference>
<dbReference type="AlphaFoldDB" id="A0A0B0Q029"/>
<sequence>MRYFVYRSYYYYYYCYPYGVFWLWPMKHCILSPVCGLDPCIRLGPSHVNRG</sequence>
<accession>A0A0B0Q029</accession>
<keyword evidence="2" id="KW-1185">Reference proteome</keyword>
<protein>
    <submittedName>
        <fullName evidence="1">Uncharacterized protein</fullName>
    </submittedName>
</protein>
<evidence type="ECO:0000313" key="2">
    <source>
        <dbReference type="Proteomes" id="UP000032142"/>
    </source>
</evidence>
<name>A0A0B0Q029_GOSAR</name>
<gene>
    <name evidence="1" type="ORF">F383_10862</name>
</gene>
<organism evidence="1 2">
    <name type="scientific">Gossypium arboreum</name>
    <name type="common">Tree cotton</name>
    <name type="synonym">Gossypium nanking</name>
    <dbReference type="NCBI Taxonomy" id="29729"/>
    <lineage>
        <taxon>Eukaryota</taxon>
        <taxon>Viridiplantae</taxon>
        <taxon>Streptophyta</taxon>
        <taxon>Embryophyta</taxon>
        <taxon>Tracheophyta</taxon>
        <taxon>Spermatophyta</taxon>
        <taxon>Magnoliopsida</taxon>
        <taxon>eudicotyledons</taxon>
        <taxon>Gunneridae</taxon>
        <taxon>Pentapetalae</taxon>
        <taxon>rosids</taxon>
        <taxon>malvids</taxon>
        <taxon>Malvales</taxon>
        <taxon>Malvaceae</taxon>
        <taxon>Malvoideae</taxon>
        <taxon>Gossypium</taxon>
    </lineage>
</organism>
<reference evidence="2" key="1">
    <citation type="submission" date="2014-09" db="EMBL/GenBank/DDBJ databases">
        <authorList>
            <person name="Mudge J."/>
            <person name="Ramaraj T."/>
            <person name="Lindquist I.E."/>
            <person name="Bharti A.K."/>
            <person name="Sundararajan A."/>
            <person name="Cameron C.T."/>
            <person name="Woodward J.E."/>
            <person name="May G.D."/>
            <person name="Brubaker C."/>
            <person name="Broadhvest J."/>
            <person name="Wilkins T.A."/>
        </authorList>
    </citation>
    <scope>NUCLEOTIDE SEQUENCE</scope>
    <source>
        <strain evidence="2">cv. AKA8401</strain>
    </source>
</reference>
<proteinExistence type="predicted"/>
<dbReference type="Proteomes" id="UP000032142">
    <property type="component" value="Unassembled WGS sequence"/>
</dbReference>
<evidence type="ECO:0000313" key="1">
    <source>
        <dbReference type="EMBL" id="KHG30685.1"/>
    </source>
</evidence>